<comment type="caution">
    <text evidence="3">The sequence shown here is derived from an EMBL/GenBank/DDBJ whole genome shotgun (WGS) entry which is preliminary data.</text>
</comment>
<protein>
    <submittedName>
        <fullName evidence="3">Uncharacterized protein</fullName>
    </submittedName>
</protein>
<dbReference type="EMBL" id="JAUCMV010000003">
    <property type="protein sequence ID" value="KAK0412379.1"/>
    <property type="molecule type" value="Genomic_DNA"/>
</dbReference>
<dbReference type="Proteomes" id="UP001175271">
    <property type="component" value="Unassembled WGS sequence"/>
</dbReference>
<keyword evidence="2" id="KW-0732">Signal</keyword>
<name>A0AA39HVZ9_9BILA</name>
<dbReference type="AlphaFoldDB" id="A0AA39HVZ9"/>
<evidence type="ECO:0000256" key="2">
    <source>
        <dbReference type="SAM" id="SignalP"/>
    </source>
</evidence>
<organism evidence="3 4">
    <name type="scientific">Steinernema hermaphroditum</name>
    <dbReference type="NCBI Taxonomy" id="289476"/>
    <lineage>
        <taxon>Eukaryota</taxon>
        <taxon>Metazoa</taxon>
        <taxon>Ecdysozoa</taxon>
        <taxon>Nematoda</taxon>
        <taxon>Chromadorea</taxon>
        <taxon>Rhabditida</taxon>
        <taxon>Tylenchina</taxon>
        <taxon>Panagrolaimomorpha</taxon>
        <taxon>Strongyloidoidea</taxon>
        <taxon>Steinernematidae</taxon>
        <taxon>Steinernema</taxon>
    </lineage>
</organism>
<gene>
    <name evidence="3" type="ORF">QR680_006179</name>
</gene>
<reference evidence="3" key="1">
    <citation type="submission" date="2023-06" db="EMBL/GenBank/DDBJ databases">
        <title>Genomic analysis of the entomopathogenic nematode Steinernema hermaphroditum.</title>
        <authorList>
            <person name="Schwarz E.M."/>
            <person name="Heppert J.K."/>
            <person name="Baniya A."/>
            <person name="Schwartz H.T."/>
            <person name="Tan C.-H."/>
            <person name="Antoshechkin I."/>
            <person name="Sternberg P.W."/>
            <person name="Goodrich-Blair H."/>
            <person name="Dillman A.R."/>
        </authorList>
    </citation>
    <scope>NUCLEOTIDE SEQUENCE</scope>
    <source>
        <strain evidence="3">PS9179</strain>
        <tissue evidence="3">Whole animal</tissue>
    </source>
</reference>
<keyword evidence="4" id="KW-1185">Reference proteome</keyword>
<accession>A0AA39HVZ9</accession>
<sequence>MLTKLFLLFVLLSTTTANHMFLNPDYRDIIGEDYWDKLTQNADGPNDPCYRKHCPIGDKCFAIPNPKCRRLECPMTATCNRHSHYQLYIHMPGFDLQMEILQLSIINYLQQTYRSALELCYDGEGLTPFFFHIHSLSSSVSRRAHLTPESHNKPPIINLSTPSSEVSKKSREQTSPKPVRLLAIAFINSPNLRFEKTEPDATVSRFYDHLLLPPSLLRPTNLL</sequence>
<proteinExistence type="predicted"/>
<feature type="signal peptide" evidence="2">
    <location>
        <begin position="1"/>
        <end position="17"/>
    </location>
</feature>
<evidence type="ECO:0000313" key="3">
    <source>
        <dbReference type="EMBL" id="KAK0412379.1"/>
    </source>
</evidence>
<evidence type="ECO:0000313" key="4">
    <source>
        <dbReference type="Proteomes" id="UP001175271"/>
    </source>
</evidence>
<evidence type="ECO:0000256" key="1">
    <source>
        <dbReference type="SAM" id="MobiDB-lite"/>
    </source>
</evidence>
<feature type="region of interest" description="Disordered" evidence="1">
    <location>
        <begin position="144"/>
        <end position="176"/>
    </location>
</feature>
<feature type="chain" id="PRO_5041354247" evidence="2">
    <location>
        <begin position="18"/>
        <end position="223"/>
    </location>
</feature>